<evidence type="ECO:0000313" key="3">
    <source>
        <dbReference type="Proteomes" id="UP000005819"/>
    </source>
</evidence>
<dbReference type="AlphaFoldDB" id="B0MTZ5"/>
<evidence type="ECO:0000256" key="1">
    <source>
        <dbReference type="SAM" id="MobiDB-lite"/>
    </source>
</evidence>
<protein>
    <submittedName>
        <fullName evidence="2">Uncharacterized protein</fullName>
    </submittedName>
</protein>
<dbReference type="HOGENOM" id="CLU_1987930_0_0_10"/>
<keyword evidence="3" id="KW-1185">Reference proteome</keyword>
<dbReference type="Proteomes" id="UP000005819">
    <property type="component" value="Unassembled WGS sequence"/>
</dbReference>
<proteinExistence type="predicted"/>
<comment type="caution">
    <text evidence="2">The sequence shown here is derived from an EMBL/GenBank/DDBJ whole genome shotgun (WGS) entry which is preliminary data.</text>
</comment>
<sequence length="125" mass="14178">MPPTLQLARLAIFKRSSHSFLYFFNYSTTLTPTPETSSGTGARRKIKKNNSYFTRNIQKCLTLPKVFAARGPAGSPDATACLNVRFRDRKSGSRRRLRERSETDFPPASPQTEDANRPYDHDPEP</sequence>
<feature type="region of interest" description="Disordered" evidence="1">
    <location>
        <begin position="85"/>
        <end position="125"/>
    </location>
</feature>
<accession>B0MTZ5</accession>
<feature type="compositionally biased region" description="Basic and acidic residues" evidence="1">
    <location>
        <begin position="114"/>
        <end position="125"/>
    </location>
</feature>
<name>B0MTZ5_9BACT</name>
<gene>
    <name evidence="2" type="ORF">ALIPUT_00582</name>
</gene>
<reference evidence="2" key="2">
    <citation type="submission" date="2013-09" db="EMBL/GenBank/DDBJ databases">
        <title>Draft genome sequence of Alistipes putredinis (DSM 17216).</title>
        <authorList>
            <person name="Sudarsanam P."/>
            <person name="Ley R."/>
            <person name="Guruge J."/>
            <person name="Turnbaugh P.J."/>
            <person name="Mahowald M."/>
            <person name="Liep D."/>
            <person name="Gordon J."/>
        </authorList>
    </citation>
    <scope>NUCLEOTIDE SEQUENCE</scope>
    <source>
        <strain evidence="2">DSM 17216</strain>
    </source>
</reference>
<organism evidence="2 3">
    <name type="scientific">Alistipes putredinis DSM 17216</name>
    <dbReference type="NCBI Taxonomy" id="445970"/>
    <lineage>
        <taxon>Bacteria</taxon>
        <taxon>Pseudomonadati</taxon>
        <taxon>Bacteroidota</taxon>
        <taxon>Bacteroidia</taxon>
        <taxon>Bacteroidales</taxon>
        <taxon>Rikenellaceae</taxon>
        <taxon>Alistipes</taxon>
    </lineage>
</organism>
<evidence type="ECO:0000313" key="2">
    <source>
        <dbReference type="EMBL" id="EDS04709.1"/>
    </source>
</evidence>
<reference evidence="2" key="1">
    <citation type="submission" date="2007-10" db="EMBL/GenBank/DDBJ databases">
        <authorList>
            <person name="Fulton L."/>
            <person name="Clifton S."/>
            <person name="Fulton B."/>
            <person name="Xu J."/>
            <person name="Minx P."/>
            <person name="Pepin K.H."/>
            <person name="Johnson M."/>
            <person name="Thiruvilangam P."/>
            <person name="Bhonagiri V."/>
            <person name="Nash W.E."/>
            <person name="Mardis E.R."/>
            <person name="Wilson R.K."/>
        </authorList>
    </citation>
    <scope>NUCLEOTIDE SEQUENCE [LARGE SCALE GENOMIC DNA]</scope>
    <source>
        <strain evidence="2">DSM 17216</strain>
    </source>
</reference>
<dbReference type="EMBL" id="ABFK02000016">
    <property type="protein sequence ID" value="EDS04709.1"/>
    <property type="molecule type" value="Genomic_DNA"/>
</dbReference>